<sequence>MEVSSIAAIVLTVILAVFPIWAWKRVNTLWLRPRRLEKLLRSQGLQGDPYKLFGNSNQNHINIQQQPKSIDLTNVAPYFFFPVHQTVNKYGKQSFLWDGRTPKVIITDPKQIKEIFNKIDDFTKPELGPIGKLLGTGLPFYEGQKWANHRKIINPAFHLEKLKDMVPAFFQSCHDMISKMEEMLSAEGTCEIDVFPFLENMTRDAISRTAFGSSYEEGTRVFELLKMMGYLLMNRHISRSWFRPTSTKTSKMKELERDMHTTLEAIIKKRERAMKNGEAPNNDLLDILLKSNHNEKNGMTNKEVIEECRIFYLAGQETTSVLLVWTMVLLGKFPEWQERAREEVLQVFGTQNPNFEGLNHLKIVSMILYEVLRLFPPTIYFDRVVKKDVKLGNLKVSKGMKVSIPILLMHHDNDLWGDDAKEFNPERFSEGIAKATKGQVSFFPFGWGPRICIGQNFTLLEAKVMISLLLRKFSFQLSPTYLHDPTVMQTLKPKHGAPIILHKL</sequence>
<keyword evidence="3 11" id="KW-0349">Heme</keyword>
<dbReference type="Gene3D" id="1.10.630.10">
    <property type="entry name" value="Cytochrome P450"/>
    <property type="match status" value="1"/>
</dbReference>
<keyword evidence="5 11" id="KW-0479">Metal-binding</keyword>
<name>A0AAV1XLG2_LUPLU</name>
<evidence type="ECO:0000256" key="5">
    <source>
        <dbReference type="ARBA" id="ARBA00022723"/>
    </source>
</evidence>
<dbReference type="PANTHER" id="PTHR24282:SF253">
    <property type="entry name" value="11-OXO-BETA-AMYRIN 30-OXIDASE"/>
    <property type="match status" value="1"/>
</dbReference>
<organism evidence="13 14">
    <name type="scientific">Lupinus luteus</name>
    <name type="common">European yellow lupine</name>
    <dbReference type="NCBI Taxonomy" id="3873"/>
    <lineage>
        <taxon>Eukaryota</taxon>
        <taxon>Viridiplantae</taxon>
        <taxon>Streptophyta</taxon>
        <taxon>Embryophyta</taxon>
        <taxon>Tracheophyta</taxon>
        <taxon>Spermatophyta</taxon>
        <taxon>Magnoliopsida</taxon>
        <taxon>eudicotyledons</taxon>
        <taxon>Gunneridae</taxon>
        <taxon>Pentapetalae</taxon>
        <taxon>rosids</taxon>
        <taxon>fabids</taxon>
        <taxon>Fabales</taxon>
        <taxon>Fabaceae</taxon>
        <taxon>Papilionoideae</taxon>
        <taxon>50 kb inversion clade</taxon>
        <taxon>genistoids sensu lato</taxon>
        <taxon>core genistoids</taxon>
        <taxon>Genisteae</taxon>
        <taxon>Lupinus</taxon>
    </lineage>
</organism>
<evidence type="ECO:0000256" key="3">
    <source>
        <dbReference type="ARBA" id="ARBA00022617"/>
    </source>
</evidence>
<evidence type="ECO:0000256" key="12">
    <source>
        <dbReference type="RuleBase" id="RU000461"/>
    </source>
</evidence>
<protein>
    <recommendedName>
        <fullName evidence="15">Cytochrome P450</fullName>
    </recommendedName>
</protein>
<evidence type="ECO:0000256" key="8">
    <source>
        <dbReference type="ARBA" id="ARBA00023004"/>
    </source>
</evidence>
<dbReference type="InterPro" id="IPR002401">
    <property type="entry name" value="Cyt_P450_E_grp-I"/>
</dbReference>
<proteinExistence type="inferred from homology"/>
<dbReference type="GO" id="GO:0005506">
    <property type="term" value="F:iron ion binding"/>
    <property type="evidence" value="ECO:0007669"/>
    <property type="project" value="InterPro"/>
</dbReference>
<dbReference type="Pfam" id="PF00067">
    <property type="entry name" value="p450"/>
    <property type="match status" value="1"/>
</dbReference>
<dbReference type="SUPFAM" id="SSF48264">
    <property type="entry name" value="Cytochrome P450"/>
    <property type="match status" value="1"/>
</dbReference>
<dbReference type="GO" id="GO:0016020">
    <property type="term" value="C:membrane"/>
    <property type="evidence" value="ECO:0007669"/>
    <property type="project" value="UniProtKB-SubCell"/>
</dbReference>
<keyword evidence="9 12" id="KW-0503">Monooxygenase</keyword>
<comment type="subcellular location">
    <subcellularLocation>
        <location evidence="1">Membrane</location>
        <topology evidence="1">Single-pass membrane protein</topology>
    </subcellularLocation>
</comment>
<keyword evidence="8 11" id="KW-0408">Iron</keyword>
<keyword evidence="4" id="KW-0812">Transmembrane</keyword>
<dbReference type="EMBL" id="CAXHTB010000015">
    <property type="protein sequence ID" value="CAL0321763.1"/>
    <property type="molecule type" value="Genomic_DNA"/>
</dbReference>
<evidence type="ECO:0000256" key="11">
    <source>
        <dbReference type="PIRSR" id="PIRSR602401-1"/>
    </source>
</evidence>
<evidence type="ECO:0000313" key="14">
    <source>
        <dbReference type="Proteomes" id="UP001497480"/>
    </source>
</evidence>
<comment type="cofactor">
    <cofactor evidence="11">
        <name>heme</name>
        <dbReference type="ChEBI" id="CHEBI:30413"/>
    </cofactor>
</comment>
<dbReference type="PANTHER" id="PTHR24282">
    <property type="entry name" value="CYTOCHROME P450 FAMILY MEMBER"/>
    <property type="match status" value="1"/>
</dbReference>
<evidence type="ECO:0000256" key="1">
    <source>
        <dbReference type="ARBA" id="ARBA00004167"/>
    </source>
</evidence>
<gene>
    <name evidence="13" type="ORF">LLUT_LOCUS22823</name>
</gene>
<accession>A0AAV1XLG2</accession>
<keyword evidence="6" id="KW-1133">Transmembrane helix</keyword>
<comment type="caution">
    <text evidence="13">The sequence shown here is derived from an EMBL/GenBank/DDBJ whole genome shotgun (WGS) entry which is preliminary data.</text>
</comment>
<evidence type="ECO:0000256" key="7">
    <source>
        <dbReference type="ARBA" id="ARBA00023002"/>
    </source>
</evidence>
<dbReference type="InterPro" id="IPR036396">
    <property type="entry name" value="Cyt_P450_sf"/>
</dbReference>
<dbReference type="InterPro" id="IPR050665">
    <property type="entry name" value="Cytochrome_P450_Monooxygen"/>
</dbReference>
<reference evidence="13 14" key="1">
    <citation type="submission" date="2024-03" db="EMBL/GenBank/DDBJ databases">
        <authorList>
            <person name="Martinez-Hernandez J."/>
        </authorList>
    </citation>
    <scope>NUCLEOTIDE SEQUENCE [LARGE SCALE GENOMIC DNA]</scope>
</reference>
<dbReference type="GO" id="GO:0016705">
    <property type="term" value="F:oxidoreductase activity, acting on paired donors, with incorporation or reduction of molecular oxygen"/>
    <property type="evidence" value="ECO:0007669"/>
    <property type="project" value="InterPro"/>
</dbReference>
<keyword evidence="10" id="KW-0472">Membrane</keyword>
<comment type="similarity">
    <text evidence="2 12">Belongs to the cytochrome P450 family.</text>
</comment>
<evidence type="ECO:0000256" key="4">
    <source>
        <dbReference type="ARBA" id="ARBA00022692"/>
    </source>
</evidence>
<dbReference type="PRINTS" id="PR00385">
    <property type="entry name" value="P450"/>
</dbReference>
<dbReference type="GO" id="GO:0020037">
    <property type="term" value="F:heme binding"/>
    <property type="evidence" value="ECO:0007669"/>
    <property type="project" value="InterPro"/>
</dbReference>
<dbReference type="InterPro" id="IPR017972">
    <property type="entry name" value="Cyt_P450_CS"/>
</dbReference>
<dbReference type="Proteomes" id="UP001497480">
    <property type="component" value="Unassembled WGS sequence"/>
</dbReference>
<keyword evidence="7 12" id="KW-0560">Oxidoreductase</keyword>
<dbReference type="AlphaFoldDB" id="A0AAV1XLG2"/>
<keyword evidence="14" id="KW-1185">Reference proteome</keyword>
<evidence type="ECO:0000256" key="9">
    <source>
        <dbReference type="ARBA" id="ARBA00023033"/>
    </source>
</evidence>
<dbReference type="GO" id="GO:0004497">
    <property type="term" value="F:monooxygenase activity"/>
    <property type="evidence" value="ECO:0007669"/>
    <property type="project" value="UniProtKB-KW"/>
</dbReference>
<feature type="binding site" description="axial binding residue" evidence="11">
    <location>
        <position position="452"/>
    </location>
    <ligand>
        <name>heme</name>
        <dbReference type="ChEBI" id="CHEBI:30413"/>
    </ligand>
    <ligandPart>
        <name>Fe</name>
        <dbReference type="ChEBI" id="CHEBI:18248"/>
    </ligandPart>
</feature>
<dbReference type="InterPro" id="IPR001128">
    <property type="entry name" value="Cyt_P450"/>
</dbReference>
<dbReference type="PROSITE" id="PS00086">
    <property type="entry name" value="CYTOCHROME_P450"/>
    <property type="match status" value="1"/>
</dbReference>
<evidence type="ECO:0008006" key="15">
    <source>
        <dbReference type="Google" id="ProtNLM"/>
    </source>
</evidence>
<evidence type="ECO:0000313" key="13">
    <source>
        <dbReference type="EMBL" id="CAL0321763.1"/>
    </source>
</evidence>
<evidence type="ECO:0000256" key="10">
    <source>
        <dbReference type="ARBA" id="ARBA00023136"/>
    </source>
</evidence>
<dbReference type="PRINTS" id="PR00463">
    <property type="entry name" value="EP450I"/>
</dbReference>
<evidence type="ECO:0000256" key="6">
    <source>
        <dbReference type="ARBA" id="ARBA00022989"/>
    </source>
</evidence>
<evidence type="ECO:0000256" key="2">
    <source>
        <dbReference type="ARBA" id="ARBA00010617"/>
    </source>
</evidence>